<protein>
    <submittedName>
        <fullName evidence="6">3',5'-cyclic AMP phosphodiesterase CpdA</fullName>
    </submittedName>
</protein>
<evidence type="ECO:0000259" key="5">
    <source>
        <dbReference type="Pfam" id="PF00149"/>
    </source>
</evidence>
<name>A0A1G6D5C1_9BACT</name>
<organism evidence="6 7">
    <name type="scientific">Desulfonatronum thiosulfatophilum</name>
    <dbReference type="NCBI Taxonomy" id="617002"/>
    <lineage>
        <taxon>Bacteria</taxon>
        <taxon>Pseudomonadati</taxon>
        <taxon>Thermodesulfobacteriota</taxon>
        <taxon>Desulfovibrionia</taxon>
        <taxon>Desulfovibrionales</taxon>
        <taxon>Desulfonatronaceae</taxon>
        <taxon>Desulfonatronum</taxon>
    </lineage>
</organism>
<keyword evidence="7" id="KW-1185">Reference proteome</keyword>
<evidence type="ECO:0000256" key="4">
    <source>
        <dbReference type="ARBA" id="ARBA00025742"/>
    </source>
</evidence>
<keyword evidence="1" id="KW-0479">Metal-binding</keyword>
<accession>A0A1G6D5C1</accession>
<sequence>MKILAHISDLHFGREDPEVAEGLFNELHQQQPHLVINSGDFTQRARKAQYRKAAEFMKRLPHPQLFVPGNHDIPLFDVVRRFWSPLNRYKNHITEEMMPCYLDDDLLVLGLNTARSFTWKNGRISLAQIEEMERILSKAPRNVFKVVVTHHPFIPPPGEEDAGISLVGRAQRALEVIDRCGVDLLISGHLHHGYTGDIRTYYPSTKRSIIVAQAGTAISHRIRGEPNGYNIIRLKKEWIEVQERRWVDKLFTDGIKISYKLEESLWIPQT</sequence>
<proteinExistence type="inferred from homology"/>
<dbReference type="STRING" id="617002.SAMN05660653_01934"/>
<dbReference type="Pfam" id="PF00149">
    <property type="entry name" value="Metallophos"/>
    <property type="match status" value="1"/>
</dbReference>
<dbReference type="SUPFAM" id="SSF56300">
    <property type="entry name" value="Metallo-dependent phosphatases"/>
    <property type="match status" value="1"/>
</dbReference>
<dbReference type="GO" id="GO:0046872">
    <property type="term" value="F:metal ion binding"/>
    <property type="evidence" value="ECO:0007669"/>
    <property type="project" value="UniProtKB-KW"/>
</dbReference>
<gene>
    <name evidence="6" type="ORF">SAMN05660653_01934</name>
</gene>
<evidence type="ECO:0000313" key="7">
    <source>
        <dbReference type="Proteomes" id="UP000198771"/>
    </source>
</evidence>
<dbReference type="GO" id="GO:0016787">
    <property type="term" value="F:hydrolase activity"/>
    <property type="evidence" value="ECO:0007669"/>
    <property type="project" value="UniProtKB-KW"/>
</dbReference>
<dbReference type="Gene3D" id="3.60.21.10">
    <property type="match status" value="1"/>
</dbReference>
<evidence type="ECO:0000313" key="6">
    <source>
        <dbReference type="EMBL" id="SDB40347.1"/>
    </source>
</evidence>
<dbReference type="InterPro" id="IPR050884">
    <property type="entry name" value="CNP_phosphodiesterase-III"/>
</dbReference>
<keyword evidence="3" id="KW-0408">Iron</keyword>
<dbReference type="PANTHER" id="PTHR42988">
    <property type="entry name" value="PHOSPHOHYDROLASE"/>
    <property type="match status" value="1"/>
</dbReference>
<dbReference type="InterPro" id="IPR029052">
    <property type="entry name" value="Metallo-depent_PP-like"/>
</dbReference>
<dbReference type="InterPro" id="IPR004843">
    <property type="entry name" value="Calcineurin-like_PHP"/>
</dbReference>
<feature type="domain" description="Calcineurin-like phosphoesterase" evidence="5">
    <location>
        <begin position="5"/>
        <end position="192"/>
    </location>
</feature>
<dbReference type="AlphaFoldDB" id="A0A1G6D5C1"/>
<evidence type="ECO:0000256" key="2">
    <source>
        <dbReference type="ARBA" id="ARBA00022801"/>
    </source>
</evidence>
<dbReference type="OrthoDB" id="9811542at2"/>
<comment type="similarity">
    <text evidence="4">Belongs to the cyclic nucleotide phosphodiesterase class-III family.</text>
</comment>
<evidence type="ECO:0000256" key="1">
    <source>
        <dbReference type="ARBA" id="ARBA00022723"/>
    </source>
</evidence>
<dbReference type="EMBL" id="FMXO01000010">
    <property type="protein sequence ID" value="SDB40347.1"/>
    <property type="molecule type" value="Genomic_DNA"/>
</dbReference>
<dbReference type="PANTHER" id="PTHR42988:SF2">
    <property type="entry name" value="CYCLIC NUCLEOTIDE PHOSPHODIESTERASE CBUA0032-RELATED"/>
    <property type="match status" value="1"/>
</dbReference>
<evidence type="ECO:0000256" key="3">
    <source>
        <dbReference type="ARBA" id="ARBA00023004"/>
    </source>
</evidence>
<dbReference type="RefSeq" id="WP_092120695.1">
    <property type="nucleotide sequence ID" value="NZ_FMXO01000010.1"/>
</dbReference>
<keyword evidence="2" id="KW-0378">Hydrolase</keyword>
<dbReference type="Proteomes" id="UP000198771">
    <property type="component" value="Unassembled WGS sequence"/>
</dbReference>
<dbReference type="CDD" id="cd07400">
    <property type="entry name" value="MPP_1"/>
    <property type="match status" value="1"/>
</dbReference>
<reference evidence="6 7" key="1">
    <citation type="submission" date="2016-10" db="EMBL/GenBank/DDBJ databases">
        <authorList>
            <person name="de Groot N.N."/>
        </authorList>
    </citation>
    <scope>NUCLEOTIDE SEQUENCE [LARGE SCALE GENOMIC DNA]</scope>
    <source>
        <strain evidence="6 7">ASO4-2</strain>
    </source>
</reference>